<dbReference type="RefSeq" id="XP_040884140.1">
    <property type="nucleotide sequence ID" value="XM_041019578.1"/>
</dbReference>
<evidence type="ECO:0000313" key="1">
    <source>
        <dbReference type="EMBL" id="KEQ67117.1"/>
    </source>
</evidence>
<accession>A0A074WB52</accession>
<dbReference type="GeneID" id="63912951"/>
<dbReference type="HOGENOM" id="CLU_355674_0_0_1"/>
<evidence type="ECO:0000313" key="2">
    <source>
        <dbReference type="Proteomes" id="UP000030672"/>
    </source>
</evidence>
<dbReference type="AlphaFoldDB" id="A0A074WB52"/>
<gene>
    <name evidence="1" type="ORF">M437DRAFT_37167</name>
</gene>
<organism evidence="1 2">
    <name type="scientific">Aureobasidium melanogenum (strain CBS 110374)</name>
    <name type="common">Aureobasidium pullulans var. melanogenum</name>
    <dbReference type="NCBI Taxonomy" id="1043003"/>
    <lineage>
        <taxon>Eukaryota</taxon>
        <taxon>Fungi</taxon>
        <taxon>Dikarya</taxon>
        <taxon>Ascomycota</taxon>
        <taxon>Pezizomycotina</taxon>
        <taxon>Dothideomycetes</taxon>
        <taxon>Dothideomycetidae</taxon>
        <taxon>Dothideales</taxon>
        <taxon>Saccotheciaceae</taxon>
        <taxon>Aureobasidium</taxon>
    </lineage>
</organism>
<proteinExistence type="predicted"/>
<reference evidence="1 2" key="1">
    <citation type="journal article" date="2014" name="BMC Genomics">
        <title>Genome sequencing of four Aureobasidium pullulans varieties: biotechnological potential, stress tolerance, and description of new species.</title>
        <authorList>
            <person name="Gostin Ar C."/>
            <person name="Ohm R.A."/>
            <person name="Kogej T."/>
            <person name="Sonjak S."/>
            <person name="Turk M."/>
            <person name="Zajc J."/>
            <person name="Zalar P."/>
            <person name="Grube M."/>
            <person name="Sun H."/>
            <person name="Han J."/>
            <person name="Sharma A."/>
            <person name="Chiniquy J."/>
            <person name="Ngan C.Y."/>
            <person name="Lipzen A."/>
            <person name="Barry K."/>
            <person name="Grigoriev I.V."/>
            <person name="Gunde-Cimerman N."/>
        </authorList>
    </citation>
    <scope>NUCLEOTIDE SEQUENCE [LARGE SCALE GENOMIC DNA]</scope>
    <source>
        <strain evidence="1 2">CBS 110374</strain>
    </source>
</reference>
<name>A0A074WB52_AURM1</name>
<sequence>MPCRLQPYIWISDDTLATAYRRFANTCLVNHSHINTRRHGSNVPGPMEARRRLARRRMAGLSMASPSPGLMPDFGALFGSGGVDMTSLWAPPTTAQSRAPNLPDYAAPAPPNPEPTLVLQESCASRAVSTPLKSHQSDLEPSFQEYLNLLASCRTLDSLARAYARMHSDSDVSETFSRAALRSLLYQSPPDQILAFLQSDLDHEDAFNCHAYLTHLFATNGRPAVVLDCVRFVCDKIALSTMPMKELSDILDMLEAPARVDGQLLLEANAMLHQSLVDAFAPKAPPEHLNTRLLKNALSLPPSPDVSKLIAAAFPLSGRSKVMGKYLQKAIMTRTTRRGPSDELIPILNSIPSEKFDTVIFLATQKFVKVLSGQTVDRNECTERLTCWLDDLLLFRPSILQPASSCALLLYPFLASRFTIAELGPHLSSFHPADAAIIVLHNWIKPSILEVPDPDLLESEIPDSANDTTPATEPIRCLPLQSPPTVHSRDASKKPFQSYGLRYTISRALDRSLTQRATRPTRQALFDSIESTLRERCKPDRKGVYPSWGGAWVHLTILLSDNKIDHAGWLSDLLQVLKHYKSPVWTYYFFAKLTWNDVHIPYPVAVDLMRHFINIKKTQWALNVFRRSQGRQGLSDIPELLFALIDSRAVRSDVLFDLLNTPDYSNSLPMNLRSVANNSLSEERVQLVHHAAYAMAKSPLLTSSMAFRRVCDCLNYLQDRDAPLSSLMSRALVYSGVTRPLREGLWLSTEKFQWILPFVRQLEGDEVANSLDEAAFTLRSENLESKRVLMKSLEDMERKADRVDWEYRKQFGHASHRWKKTTVPDKHGVTDRMRRSHARQAHVLNRVNSC</sequence>
<dbReference type="Proteomes" id="UP000030672">
    <property type="component" value="Unassembled WGS sequence"/>
</dbReference>
<keyword evidence="2" id="KW-1185">Reference proteome</keyword>
<protein>
    <submittedName>
        <fullName evidence="1">Uncharacterized protein</fullName>
    </submittedName>
</protein>
<dbReference type="STRING" id="1043003.A0A074WB52"/>
<dbReference type="EMBL" id="KL584824">
    <property type="protein sequence ID" value="KEQ67117.1"/>
    <property type="molecule type" value="Genomic_DNA"/>
</dbReference>